<dbReference type="EMBL" id="AP035768">
    <property type="protein sequence ID" value="BFO17273.1"/>
    <property type="molecule type" value="Genomic_DNA"/>
</dbReference>
<dbReference type="Pfam" id="PF04264">
    <property type="entry name" value="YceI"/>
    <property type="match status" value="1"/>
</dbReference>
<evidence type="ECO:0000256" key="1">
    <source>
        <dbReference type="ARBA" id="ARBA00008812"/>
    </source>
</evidence>
<evidence type="ECO:0000259" key="2">
    <source>
        <dbReference type="SMART" id="SM00867"/>
    </source>
</evidence>
<feature type="domain" description="Lipid/polyisoprenoid-binding YceI-like" evidence="2">
    <location>
        <begin position="2"/>
        <end position="151"/>
    </location>
</feature>
<name>A0AAT9HIP3_9ACTN</name>
<gene>
    <name evidence="3" type="ORF">SHKM778_36610</name>
</gene>
<dbReference type="Gene3D" id="2.40.128.110">
    <property type="entry name" value="Lipid/polyisoprenoid-binding, YceI-like"/>
    <property type="match status" value="1"/>
</dbReference>
<dbReference type="PANTHER" id="PTHR34406">
    <property type="entry name" value="PROTEIN YCEI"/>
    <property type="match status" value="1"/>
</dbReference>
<dbReference type="InterPro" id="IPR007372">
    <property type="entry name" value="Lipid/polyisoprenoid-bd_YceI"/>
</dbReference>
<comment type="similarity">
    <text evidence="1">Belongs to the UPF0312 family.</text>
</comment>
<dbReference type="InterPro" id="IPR036761">
    <property type="entry name" value="TTHA0802/YceI-like_sf"/>
</dbReference>
<dbReference type="PANTHER" id="PTHR34406:SF1">
    <property type="entry name" value="PROTEIN YCEI"/>
    <property type="match status" value="1"/>
</dbReference>
<organism evidence="3">
    <name type="scientific">Streptomyces haneummycinicus</name>
    <dbReference type="NCBI Taxonomy" id="3074435"/>
    <lineage>
        <taxon>Bacteria</taxon>
        <taxon>Bacillati</taxon>
        <taxon>Actinomycetota</taxon>
        <taxon>Actinomycetes</taxon>
        <taxon>Kitasatosporales</taxon>
        <taxon>Streptomycetaceae</taxon>
        <taxon>Streptomyces</taxon>
    </lineage>
</organism>
<reference evidence="3" key="1">
    <citation type="submission" date="2024-06" db="EMBL/GenBank/DDBJ databases">
        <authorList>
            <consortium name="consrtm"/>
            <person name="Uemura M."/>
            <person name="Terahara T."/>
        </authorList>
    </citation>
    <scope>NUCLEOTIDE SEQUENCE</scope>
    <source>
        <strain evidence="3">KM77-8</strain>
    </source>
</reference>
<dbReference type="AlphaFoldDB" id="A0AAT9HIP3"/>
<dbReference type="SMART" id="SM00867">
    <property type="entry name" value="YceI"/>
    <property type="match status" value="1"/>
</dbReference>
<accession>A0AAT9HIP3</accession>
<protein>
    <recommendedName>
        <fullName evidence="2">Lipid/polyisoprenoid-binding YceI-like domain-containing protein</fullName>
    </recommendedName>
</protein>
<evidence type="ECO:0000313" key="3">
    <source>
        <dbReference type="EMBL" id="BFO17273.1"/>
    </source>
</evidence>
<reference evidence="3" key="2">
    <citation type="submission" date="2024-07" db="EMBL/GenBank/DDBJ databases">
        <title>Streptomyces haneummycinica sp. nov., a new antibiotic-producing actinobacterium isolated from marine sediment.</title>
        <authorList>
            <person name="Uemura M."/>
            <person name="Hamada M."/>
            <person name="Hirano S."/>
            <person name="Kobayashi K."/>
            <person name="Ohshiro T."/>
            <person name="Kobayashi T."/>
            <person name="Terahara T."/>
        </authorList>
    </citation>
    <scope>NUCLEOTIDE SEQUENCE</scope>
    <source>
        <strain evidence="3">KM77-8</strain>
    </source>
</reference>
<sequence>MAHVHGRFTRFTGGIRVTPDVTDSQVQVRIDASSINTGNRTRDNHLRSADFLDVEHYPYIDFTSTRFAYRGGSRWTLNGTLTMHGTSRSVSLDTTYLGTVNGGYEQELRCAALAKAELHREDFTLNWRSMLARGIAVVGPTVQLELDIQAMYRTAETPMPPE</sequence>
<proteinExistence type="inferred from homology"/>
<dbReference type="SUPFAM" id="SSF101874">
    <property type="entry name" value="YceI-like"/>
    <property type="match status" value="1"/>
</dbReference>